<dbReference type="Proteomes" id="UP001152795">
    <property type="component" value="Unassembled WGS sequence"/>
</dbReference>
<sequence>GTIGLDHNDTWTPYTNDLRAEHTKKQFIKILSAPVGLEHSNHLETLDQITNPADLNNSMSEDTLTLSEIAIPEHINIKVTVWTVGYAIPYHARKLYEEYHVGYGILSLQAKESNMLVLKSRTPPHCSRVDYCACGRTKLDIVDEQCGVCKAAKTIVIKCAKEKKLFDEVIFLFKPIICSKCNERFSDVTNLKAPTDIVHRSQTLATESTRPSHSLIKTQLKSMSVTELKAALREKGLSTSGNKEILVRRLESVLPNAK</sequence>
<dbReference type="InterPro" id="IPR036361">
    <property type="entry name" value="SAP_dom_sf"/>
</dbReference>
<dbReference type="SUPFAM" id="SSF68906">
    <property type="entry name" value="SAP domain"/>
    <property type="match status" value="1"/>
</dbReference>
<evidence type="ECO:0000313" key="2">
    <source>
        <dbReference type="Proteomes" id="UP001152795"/>
    </source>
</evidence>
<comment type="caution">
    <text evidence="1">The sequence shown here is derived from an EMBL/GenBank/DDBJ whole genome shotgun (WGS) entry which is preliminary data.</text>
</comment>
<feature type="non-terminal residue" evidence="1">
    <location>
        <position position="258"/>
    </location>
</feature>
<dbReference type="InterPro" id="IPR003034">
    <property type="entry name" value="SAP_dom"/>
</dbReference>
<gene>
    <name evidence="1" type="ORF">PACLA_8A079524</name>
</gene>
<protein>
    <submittedName>
        <fullName evidence="1">Uncharacterized protein</fullName>
    </submittedName>
</protein>
<dbReference type="PROSITE" id="PS50800">
    <property type="entry name" value="SAP"/>
    <property type="match status" value="1"/>
</dbReference>
<accession>A0A7D9EX62</accession>
<dbReference type="Pfam" id="PF02037">
    <property type="entry name" value="SAP"/>
    <property type="match status" value="1"/>
</dbReference>
<dbReference type="AlphaFoldDB" id="A0A7D9EX62"/>
<dbReference type="EMBL" id="CACRXK020009610">
    <property type="protein sequence ID" value="CAB4017580.1"/>
    <property type="molecule type" value="Genomic_DNA"/>
</dbReference>
<dbReference type="Gene3D" id="1.10.720.30">
    <property type="entry name" value="SAP domain"/>
    <property type="match status" value="1"/>
</dbReference>
<name>A0A7D9EX62_PARCT</name>
<dbReference type="SMART" id="SM00513">
    <property type="entry name" value="SAP"/>
    <property type="match status" value="1"/>
</dbReference>
<evidence type="ECO:0000313" key="1">
    <source>
        <dbReference type="EMBL" id="CAB4017580.1"/>
    </source>
</evidence>
<proteinExistence type="predicted"/>
<organism evidence="1 2">
    <name type="scientific">Paramuricea clavata</name>
    <name type="common">Red gorgonian</name>
    <name type="synonym">Violescent sea-whip</name>
    <dbReference type="NCBI Taxonomy" id="317549"/>
    <lineage>
        <taxon>Eukaryota</taxon>
        <taxon>Metazoa</taxon>
        <taxon>Cnidaria</taxon>
        <taxon>Anthozoa</taxon>
        <taxon>Octocorallia</taxon>
        <taxon>Malacalcyonacea</taxon>
        <taxon>Plexauridae</taxon>
        <taxon>Paramuricea</taxon>
    </lineage>
</organism>
<keyword evidence="2" id="KW-1185">Reference proteome</keyword>
<dbReference type="OrthoDB" id="10662754at2759"/>
<reference evidence="1" key="1">
    <citation type="submission" date="2020-04" db="EMBL/GenBank/DDBJ databases">
        <authorList>
            <person name="Alioto T."/>
            <person name="Alioto T."/>
            <person name="Gomez Garrido J."/>
        </authorList>
    </citation>
    <scope>NUCLEOTIDE SEQUENCE</scope>
    <source>
        <strain evidence="1">A484AB</strain>
    </source>
</reference>